<sequence>MKGLAAKGSTSAHTVSRMPSRCNSPYSGTSSSSAGIASITRKKGSSRAPSRMA</sequence>
<feature type="region of interest" description="Disordered" evidence="1">
    <location>
        <begin position="1"/>
        <end position="53"/>
    </location>
</feature>
<evidence type="ECO:0000313" key="3">
    <source>
        <dbReference type="Proteomes" id="UP000265715"/>
    </source>
</evidence>
<protein>
    <submittedName>
        <fullName evidence="2">Uncharacterized protein</fullName>
    </submittedName>
</protein>
<accession>A0A399EDZ8</accession>
<reference evidence="2 3" key="1">
    <citation type="submission" date="2018-08" db="EMBL/GenBank/DDBJ databases">
        <title>Meiothermus terrae DSM 26712 genome sequencing project.</title>
        <authorList>
            <person name="Da Costa M.S."/>
            <person name="Albuquerque L."/>
            <person name="Raposo P."/>
            <person name="Froufe H.J.C."/>
            <person name="Barroso C.S."/>
            <person name="Egas C."/>
        </authorList>
    </citation>
    <scope>NUCLEOTIDE SEQUENCE [LARGE SCALE GENOMIC DNA]</scope>
    <source>
        <strain evidence="2 3">DSM 26712</strain>
    </source>
</reference>
<dbReference type="Proteomes" id="UP000265715">
    <property type="component" value="Unassembled WGS sequence"/>
</dbReference>
<proteinExistence type="predicted"/>
<feature type="compositionally biased region" description="Low complexity" evidence="1">
    <location>
        <begin position="27"/>
        <end position="39"/>
    </location>
</feature>
<dbReference type="AlphaFoldDB" id="A0A399EDZ8"/>
<dbReference type="EMBL" id="QXDL01000133">
    <property type="protein sequence ID" value="RIH82138.1"/>
    <property type="molecule type" value="Genomic_DNA"/>
</dbReference>
<comment type="caution">
    <text evidence="2">The sequence shown here is derived from an EMBL/GenBank/DDBJ whole genome shotgun (WGS) entry which is preliminary data.</text>
</comment>
<name>A0A399EDZ8_9DEIN</name>
<evidence type="ECO:0000256" key="1">
    <source>
        <dbReference type="SAM" id="MobiDB-lite"/>
    </source>
</evidence>
<evidence type="ECO:0000313" key="2">
    <source>
        <dbReference type="EMBL" id="RIH82138.1"/>
    </source>
</evidence>
<organism evidence="2 3">
    <name type="scientific">Calidithermus terrae</name>
    <dbReference type="NCBI Taxonomy" id="1408545"/>
    <lineage>
        <taxon>Bacteria</taxon>
        <taxon>Thermotogati</taxon>
        <taxon>Deinococcota</taxon>
        <taxon>Deinococci</taxon>
        <taxon>Thermales</taxon>
        <taxon>Thermaceae</taxon>
        <taxon>Calidithermus</taxon>
    </lineage>
</organism>
<gene>
    <name evidence="2" type="ORF">Mterra_02783</name>
</gene>
<keyword evidence="3" id="KW-1185">Reference proteome</keyword>